<comment type="catalytic activity">
    <reaction evidence="4">
        <text>Random hydrolysis of (1-&gt;4)-linkages between N-acetyl-beta-D-glucosamine and D-glucuronate residues in hyaluronate.</text>
        <dbReference type="EC" id="3.2.1.35"/>
    </reaction>
</comment>
<dbReference type="PANTHER" id="PTHR11769">
    <property type="entry name" value="HYALURONIDASE"/>
    <property type="match status" value="1"/>
</dbReference>
<accession>A0AAE1H7G3</accession>
<dbReference type="PRINTS" id="PR00847">
    <property type="entry name" value="HYALURONDASE"/>
</dbReference>
<reference evidence="6" key="1">
    <citation type="submission" date="2021-07" db="EMBL/GenBank/DDBJ databases">
        <authorList>
            <person name="Catto M.A."/>
            <person name="Jacobson A."/>
            <person name="Kennedy G."/>
            <person name="Labadie P."/>
            <person name="Hunt B.G."/>
            <person name="Srinivasan R."/>
        </authorList>
    </citation>
    <scope>NUCLEOTIDE SEQUENCE</scope>
    <source>
        <strain evidence="6">PL_HMW_Pooled</strain>
        <tissue evidence="6">Head</tissue>
    </source>
</reference>
<dbReference type="GO" id="GO:0030214">
    <property type="term" value="P:hyaluronan catabolic process"/>
    <property type="evidence" value="ECO:0007669"/>
    <property type="project" value="TreeGrafter"/>
</dbReference>
<evidence type="ECO:0000256" key="5">
    <source>
        <dbReference type="SAM" id="MobiDB-lite"/>
    </source>
</evidence>
<dbReference type="InterPro" id="IPR001329">
    <property type="entry name" value="Venom_Hyaluronidase"/>
</dbReference>
<feature type="compositionally biased region" description="Basic and acidic residues" evidence="5">
    <location>
        <begin position="179"/>
        <end position="192"/>
    </location>
</feature>
<evidence type="ECO:0000256" key="4">
    <source>
        <dbReference type="RuleBase" id="RU610713"/>
    </source>
</evidence>
<keyword evidence="3" id="KW-0325">Glycoprotein</keyword>
<sequence>MYSGNNVYLVKYAGNNVYLVSNIYPLQDGGPVDLGPQRPHGQFPPGSGVGPAYAVDLGPQRPHGQVPPGSGPPVDLGPQRPHGQVPPGSGPPVDLGPQRPHGQFPPGADVVDVHRLADDQGRGRPDKDLGPHRPAGMTDPNGPPGANGDLGPQRPSGQFPPGTRPPTAQQSAPVYDGAADAHKLADDKDLGPHRPAGLTDPNGPPSANGDLGPQRPSGQFPPGTRPPTAQQSARVYDVNAHKLAGDQGRGRPDKDLGPDRPAGLTDPNGPPGANGDLGPQRPSGQFPPGTRPPPPSQTYSADPIDLGPQRPQGQFPPTAALDEDDEVDGFRVFWNVPSFMCHRYGYPFSNLTGRYGVVQNDEDVFRGTHITILYDPGLYPALVDNDGTVFPRNGGVPQEGNLTLHLQRLQESIEDQVPIDFDGLGVIDFEAWRPVWAQNFGTLKAYQTYSIQLERTRDPTASDTTLQNRAKRRFEAAAKAFFLQSLYLAQRIRPNGRWGYYAFPYCFNTNDVNFDCSDNLRTQNSQIQWLFDASTALYPSVYLSKSDRSSDDQFLFITGKLREALRVAQGRNYVYPYFWYRYRDAGFLSDDDLRSCLAIPRALGMAGAIVWGSSGDMNSQNKCQTLNAQLESRLGPTIRKFSVTLSNQRVRQYVAQRAPNSG</sequence>
<evidence type="ECO:0000313" key="7">
    <source>
        <dbReference type="Proteomes" id="UP001219518"/>
    </source>
</evidence>
<dbReference type="InterPro" id="IPR013785">
    <property type="entry name" value="Aldolase_TIM"/>
</dbReference>
<dbReference type="EC" id="3.2.1.35" evidence="4"/>
<dbReference type="InterPro" id="IPR018155">
    <property type="entry name" value="Hyaluronidase"/>
</dbReference>
<keyword evidence="2" id="KW-1015">Disulfide bond</keyword>
<evidence type="ECO:0000256" key="1">
    <source>
        <dbReference type="ARBA" id="ARBA00008871"/>
    </source>
</evidence>
<comment type="similarity">
    <text evidence="1 4">Belongs to the glycosyl hydrolase 56 family.</text>
</comment>
<keyword evidence="4" id="KW-0378">Hydrolase</keyword>
<organism evidence="6 7">
    <name type="scientific">Frankliniella fusca</name>
    <dbReference type="NCBI Taxonomy" id="407009"/>
    <lineage>
        <taxon>Eukaryota</taxon>
        <taxon>Metazoa</taxon>
        <taxon>Ecdysozoa</taxon>
        <taxon>Arthropoda</taxon>
        <taxon>Hexapoda</taxon>
        <taxon>Insecta</taxon>
        <taxon>Pterygota</taxon>
        <taxon>Neoptera</taxon>
        <taxon>Paraneoptera</taxon>
        <taxon>Thysanoptera</taxon>
        <taxon>Terebrantia</taxon>
        <taxon>Thripoidea</taxon>
        <taxon>Thripidae</taxon>
        <taxon>Frankliniella</taxon>
    </lineage>
</organism>
<dbReference type="PANTHER" id="PTHR11769:SF35">
    <property type="entry name" value="HYALURONIDASE"/>
    <property type="match status" value="1"/>
</dbReference>
<dbReference type="Proteomes" id="UP001219518">
    <property type="component" value="Unassembled WGS sequence"/>
</dbReference>
<evidence type="ECO:0000256" key="2">
    <source>
        <dbReference type="ARBA" id="ARBA00023157"/>
    </source>
</evidence>
<protein>
    <recommendedName>
        <fullName evidence="4">Hyaluronidase</fullName>
        <ecNumber evidence="4">3.2.1.35</ecNumber>
    </recommendedName>
</protein>
<name>A0AAE1H7G3_9NEOP</name>
<dbReference type="SUPFAM" id="SSF51445">
    <property type="entry name" value="(Trans)glycosidases"/>
    <property type="match status" value="1"/>
</dbReference>
<feature type="compositionally biased region" description="Basic and acidic residues" evidence="5">
    <location>
        <begin position="239"/>
        <end position="258"/>
    </location>
</feature>
<evidence type="ECO:0000256" key="3">
    <source>
        <dbReference type="ARBA" id="ARBA00023180"/>
    </source>
</evidence>
<dbReference type="InterPro" id="IPR017853">
    <property type="entry name" value="GH"/>
</dbReference>
<comment type="caution">
    <text evidence="6">The sequence shown here is derived from an EMBL/GenBank/DDBJ whole genome shotgun (WGS) entry which is preliminary data.</text>
</comment>
<feature type="region of interest" description="Disordered" evidence="5">
    <location>
        <begin position="31"/>
        <end position="321"/>
    </location>
</feature>
<feature type="compositionally biased region" description="Basic and acidic residues" evidence="5">
    <location>
        <begin position="111"/>
        <end position="131"/>
    </location>
</feature>
<proteinExistence type="inferred from homology"/>
<evidence type="ECO:0000313" key="6">
    <source>
        <dbReference type="EMBL" id="KAK3916059.1"/>
    </source>
</evidence>
<dbReference type="Gene3D" id="3.20.20.70">
    <property type="entry name" value="Aldolase class I"/>
    <property type="match status" value="1"/>
</dbReference>
<dbReference type="GO" id="GO:0005975">
    <property type="term" value="P:carbohydrate metabolic process"/>
    <property type="evidence" value="ECO:0007669"/>
    <property type="project" value="InterPro"/>
</dbReference>
<dbReference type="PRINTS" id="PR00846">
    <property type="entry name" value="GLHYDRLASE56"/>
</dbReference>
<keyword evidence="4" id="KW-0326">Glycosidase</keyword>
<dbReference type="GO" id="GO:0006952">
    <property type="term" value="P:defense response"/>
    <property type="evidence" value="ECO:0007669"/>
    <property type="project" value="InterPro"/>
</dbReference>
<gene>
    <name evidence="6" type="ORF">KUF71_025317</name>
</gene>
<dbReference type="GO" id="GO:0004415">
    <property type="term" value="F:hyalurononglucosaminidase activity"/>
    <property type="evidence" value="ECO:0007669"/>
    <property type="project" value="UniProtKB-UniRule"/>
</dbReference>
<keyword evidence="7" id="KW-1185">Reference proteome</keyword>
<dbReference type="Pfam" id="PF01630">
    <property type="entry name" value="Glyco_hydro_56"/>
    <property type="match status" value="1"/>
</dbReference>
<reference evidence="6" key="2">
    <citation type="journal article" date="2023" name="BMC Genomics">
        <title>Pest status, molecular evolution, and epigenetic factors derived from the genome assembly of Frankliniella fusca, a thysanopteran phytovirus vector.</title>
        <authorList>
            <person name="Catto M.A."/>
            <person name="Labadie P.E."/>
            <person name="Jacobson A.L."/>
            <person name="Kennedy G.G."/>
            <person name="Srinivasan R."/>
            <person name="Hunt B.G."/>
        </authorList>
    </citation>
    <scope>NUCLEOTIDE SEQUENCE</scope>
    <source>
        <strain evidence="6">PL_HMW_Pooled</strain>
    </source>
</reference>
<dbReference type="AlphaFoldDB" id="A0AAE1H7G3"/>
<dbReference type="EMBL" id="JAHWGI010000485">
    <property type="protein sequence ID" value="KAK3916059.1"/>
    <property type="molecule type" value="Genomic_DNA"/>
</dbReference>